<dbReference type="STRING" id="675864.SAMN04489747_0922"/>
<dbReference type="RefSeq" id="WP_090591077.1">
    <property type="nucleotide sequence ID" value="NZ_LT629688.1"/>
</dbReference>
<dbReference type="EMBL" id="LT629688">
    <property type="protein sequence ID" value="SDD42559.1"/>
    <property type="molecule type" value="Genomic_DNA"/>
</dbReference>
<reference evidence="1 2" key="1">
    <citation type="submission" date="2016-10" db="EMBL/GenBank/DDBJ databases">
        <authorList>
            <person name="de Groot N.N."/>
        </authorList>
    </citation>
    <scope>NUCLEOTIDE SEQUENCE [LARGE SCALE GENOMIC DNA]</scope>
    <source>
        <strain evidence="1 2">MON 2.2</strain>
    </source>
</reference>
<evidence type="ECO:0000313" key="2">
    <source>
        <dbReference type="Proteomes" id="UP000198546"/>
    </source>
</evidence>
<organism evidence="1 2">
    <name type="scientific">Auraticoccus monumenti</name>
    <dbReference type="NCBI Taxonomy" id="675864"/>
    <lineage>
        <taxon>Bacteria</taxon>
        <taxon>Bacillati</taxon>
        <taxon>Actinomycetota</taxon>
        <taxon>Actinomycetes</taxon>
        <taxon>Propionibacteriales</taxon>
        <taxon>Propionibacteriaceae</taxon>
        <taxon>Auraticoccus</taxon>
    </lineage>
</organism>
<name>A0A1G6UMP3_9ACTN</name>
<dbReference type="OrthoDB" id="4772768at2"/>
<dbReference type="AlphaFoldDB" id="A0A1G6UMP3"/>
<gene>
    <name evidence="1" type="ORF">SAMN04489747_0922</name>
</gene>
<protein>
    <submittedName>
        <fullName evidence="1">Uncharacterized protein</fullName>
    </submittedName>
</protein>
<evidence type="ECO:0000313" key="1">
    <source>
        <dbReference type="EMBL" id="SDD42559.1"/>
    </source>
</evidence>
<sequence>MTMTTCGSCAEPVTDGYLCRRCTNQTAARLGSIADNWADLQTTITRQDQLGPQDERPTQRAVPTALLTSTDDPEVATRLLRMGAPAKMHAADVARQVRAFLHGDRTTAWSGWVAHVALHVRRTPAGTSVRSACTFLATYVDRYRLVENAGQLAIATRDLDLKIQKTIDLPKNRSTIFVGPCPEVVQGERQQVPCPGELWAAIPQETDAPPTITCRACRRTWSSWEWTRLGRRVHVRTKSQPTPQSA</sequence>
<proteinExistence type="predicted"/>
<dbReference type="Proteomes" id="UP000198546">
    <property type="component" value="Chromosome i"/>
</dbReference>
<keyword evidence="2" id="KW-1185">Reference proteome</keyword>
<accession>A0A1G6UMP3</accession>